<protein>
    <submittedName>
        <fullName evidence="1">Uncharacterized protein</fullName>
    </submittedName>
</protein>
<organism evidence="1 2">
    <name type="scientific">Candidatus Erwinia dacicola</name>
    <dbReference type="NCBI Taxonomy" id="252393"/>
    <lineage>
        <taxon>Bacteria</taxon>
        <taxon>Pseudomonadati</taxon>
        <taxon>Pseudomonadota</taxon>
        <taxon>Gammaproteobacteria</taxon>
        <taxon>Enterobacterales</taxon>
        <taxon>Erwiniaceae</taxon>
        <taxon>Erwinia</taxon>
    </lineage>
</organism>
<evidence type="ECO:0000313" key="2">
    <source>
        <dbReference type="Proteomes" id="UP000243534"/>
    </source>
</evidence>
<comment type="caution">
    <text evidence="1">The sequence shown here is derived from an EMBL/GenBank/DDBJ whole genome shotgun (WGS) entry which is preliminary data.</text>
</comment>
<proteinExistence type="predicted"/>
<reference evidence="1 2" key="1">
    <citation type="submission" date="2016-07" db="EMBL/GenBank/DDBJ databases">
        <authorList>
            <person name="Yuval B."/>
        </authorList>
    </citation>
    <scope>NUCLEOTIDE SEQUENCE [LARGE SCALE GENOMIC DNA]</scope>
    <source>
        <strain evidence="1 2">IL</strain>
    </source>
</reference>
<accession>A0A1E7Z2R8</accession>
<gene>
    <name evidence="1" type="ORF">BBW68_07665</name>
</gene>
<evidence type="ECO:0000313" key="1">
    <source>
        <dbReference type="EMBL" id="OFC62898.1"/>
    </source>
</evidence>
<dbReference type="AlphaFoldDB" id="A0A1E7Z2R8"/>
<sequence>MSETSSFCYVLLRDENLSVAGKIYLYNENDKTQEIGLLDATITDTETGNILFLTSFIYLSKEYGKMMIIENYLEDESHE</sequence>
<dbReference type="Proteomes" id="UP000243534">
    <property type="component" value="Unassembled WGS sequence"/>
</dbReference>
<dbReference type="RefSeq" id="WP_070134289.1">
    <property type="nucleotide sequence ID" value="NZ_LJAM02000763.1"/>
</dbReference>
<name>A0A1E7Z2R8_9GAMM</name>
<dbReference type="EMBL" id="MAYS01000169">
    <property type="protein sequence ID" value="OFC62898.1"/>
    <property type="molecule type" value="Genomic_DNA"/>
</dbReference>